<keyword evidence="4" id="KW-1185">Reference proteome</keyword>
<evidence type="ECO:0000313" key="3">
    <source>
        <dbReference type="EMBL" id="CAH1389827.1"/>
    </source>
</evidence>
<protein>
    <submittedName>
        <fullName evidence="3">Uncharacterized protein</fullName>
    </submittedName>
</protein>
<feature type="region of interest" description="Disordered" evidence="1">
    <location>
        <begin position="1"/>
        <end position="31"/>
    </location>
</feature>
<organism evidence="3 4">
    <name type="scientific">Nezara viridula</name>
    <name type="common">Southern green stink bug</name>
    <name type="synonym">Cimex viridulus</name>
    <dbReference type="NCBI Taxonomy" id="85310"/>
    <lineage>
        <taxon>Eukaryota</taxon>
        <taxon>Metazoa</taxon>
        <taxon>Ecdysozoa</taxon>
        <taxon>Arthropoda</taxon>
        <taxon>Hexapoda</taxon>
        <taxon>Insecta</taxon>
        <taxon>Pterygota</taxon>
        <taxon>Neoptera</taxon>
        <taxon>Paraneoptera</taxon>
        <taxon>Hemiptera</taxon>
        <taxon>Heteroptera</taxon>
        <taxon>Panheteroptera</taxon>
        <taxon>Pentatomomorpha</taxon>
        <taxon>Pentatomoidea</taxon>
        <taxon>Pentatomidae</taxon>
        <taxon>Pentatominae</taxon>
        <taxon>Nezara</taxon>
    </lineage>
</organism>
<feature type="transmembrane region" description="Helical" evidence="2">
    <location>
        <begin position="144"/>
        <end position="163"/>
    </location>
</feature>
<keyword evidence="2" id="KW-1133">Transmembrane helix</keyword>
<gene>
    <name evidence="3" type="ORF">NEZAVI_LOCUS1133</name>
</gene>
<reference evidence="3" key="1">
    <citation type="submission" date="2022-01" db="EMBL/GenBank/DDBJ databases">
        <authorList>
            <person name="King R."/>
        </authorList>
    </citation>
    <scope>NUCLEOTIDE SEQUENCE</scope>
</reference>
<sequence length="216" mass="23126">MSRHGPFPITHSSAVRNPWSGGGESVSSSASSQTYHAIPHQYLQAEKYWGQAPGPAPPPLLTHLLPPSHQSVRLPPQGSHATSSRAVTPQSSPTETVILPCGGHCVLFEAFCHRFLQVALAGGVVSGSILTGAGLLAGPDAGPLAYIGCLTALVSALLLAVQARSRPRRRPHRQALREEIPLRDISSAQCQSFSQPSPPSFREESGIPWWRRENID</sequence>
<name>A0A9P0DZT9_NEZVI</name>
<dbReference type="AlphaFoldDB" id="A0A9P0DZT9"/>
<evidence type="ECO:0000313" key="4">
    <source>
        <dbReference type="Proteomes" id="UP001152798"/>
    </source>
</evidence>
<feature type="compositionally biased region" description="Low complexity" evidence="1">
    <location>
        <begin position="61"/>
        <end position="71"/>
    </location>
</feature>
<keyword evidence="2" id="KW-0472">Membrane</keyword>
<feature type="transmembrane region" description="Helical" evidence="2">
    <location>
        <begin position="118"/>
        <end position="138"/>
    </location>
</feature>
<dbReference type="Proteomes" id="UP001152798">
    <property type="component" value="Chromosome 1"/>
</dbReference>
<accession>A0A9P0DZT9</accession>
<feature type="region of interest" description="Disordered" evidence="1">
    <location>
        <begin position="188"/>
        <end position="216"/>
    </location>
</feature>
<proteinExistence type="predicted"/>
<dbReference type="EMBL" id="OV725077">
    <property type="protein sequence ID" value="CAH1389827.1"/>
    <property type="molecule type" value="Genomic_DNA"/>
</dbReference>
<dbReference type="OrthoDB" id="6427659at2759"/>
<keyword evidence="2" id="KW-0812">Transmembrane</keyword>
<feature type="compositionally biased region" description="Basic and acidic residues" evidence="1">
    <location>
        <begin position="201"/>
        <end position="216"/>
    </location>
</feature>
<evidence type="ECO:0000256" key="2">
    <source>
        <dbReference type="SAM" id="Phobius"/>
    </source>
</evidence>
<feature type="compositionally biased region" description="Polar residues" evidence="1">
    <location>
        <begin position="79"/>
        <end position="93"/>
    </location>
</feature>
<evidence type="ECO:0000256" key="1">
    <source>
        <dbReference type="SAM" id="MobiDB-lite"/>
    </source>
</evidence>
<feature type="region of interest" description="Disordered" evidence="1">
    <location>
        <begin position="59"/>
        <end position="93"/>
    </location>
</feature>